<gene>
    <name evidence="13" type="primary">sdaAA</name>
    <name evidence="13" type="ORF">HF872_11600</name>
</gene>
<dbReference type="GO" id="GO:0003941">
    <property type="term" value="F:L-serine ammonia-lyase activity"/>
    <property type="evidence" value="ECO:0007669"/>
    <property type="project" value="UniProtKB-UniRule"/>
</dbReference>
<evidence type="ECO:0000256" key="3">
    <source>
        <dbReference type="ARBA" id="ARBA00008636"/>
    </source>
</evidence>
<comment type="similarity">
    <text evidence="3 11">Belongs to the iron-sulfur dependent L-serine dehydratase family.</text>
</comment>
<keyword evidence="4 11" id="KW-0312">Gluconeogenesis</keyword>
<comment type="cofactor">
    <cofactor evidence="1 11">
        <name>[4Fe-4S] cluster</name>
        <dbReference type="ChEBI" id="CHEBI:49883"/>
    </cofactor>
</comment>
<dbReference type="NCBIfam" id="TIGR00718">
    <property type="entry name" value="sda_alpha"/>
    <property type="match status" value="1"/>
</dbReference>
<evidence type="ECO:0000256" key="11">
    <source>
        <dbReference type="RuleBase" id="RU366059"/>
    </source>
</evidence>
<dbReference type="EC" id="4.3.1.17" evidence="11"/>
<dbReference type="GO" id="GO:0006094">
    <property type="term" value="P:gluconeogenesis"/>
    <property type="evidence" value="ECO:0007669"/>
    <property type="project" value="UniProtKB-KW"/>
</dbReference>
<dbReference type="GO" id="GO:0046872">
    <property type="term" value="F:metal ion binding"/>
    <property type="evidence" value="ECO:0007669"/>
    <property type="project" value="UniProtKB-KW"/>
</dbReference>
<evidence type="ECO:0000256" key="5">
    <source>
        <dbReference type="ARBA" id="ARBA00022485"/>
    </source>
</evidence>
<dbReference type="GO" id="GO:0051539">
    <property type="term" value="F:4 iron, 4 sulfur cluster binding"/>
    <property type="evidence" value="ECO:0007669"/>
    <property type="project" value="UniProtKB-UniRule"/>
</dbReference>
<proteinExistence type="inferred from homology"/>
<evidence type="ECO:0000256" key="1">
    <source>
        <dbReference type="ARBA" id="ARBA00001966"/>
    </source>
</evidence>
<dbReference type="RefSeq" id="WP_150824512.1">
    <property type="nucleotide sequence ID" value="NZ_JABAFG010000026.1"/>
</dbReference>
<comment type="catalytic activity">
    <reaction evidence="10 11">
        <text>L-serine = pyruvate + NH4(+)</text>
        <dbReference type="Rhea" id="RHEA:19169"/>
        <dbReference type="ChEBI" id="CHEBI:15361"/>
        <dbReference type="ChEBI" id="CHEBI:28938"/>
        <dbReference type="ChEBI" id="CHEBI:33384"/>
        <dbReference type="EC" id="4.3.1.17"/>
    </reaction>
</comment>
<dbReference type="AlphaFoldDB" id="A0A848BU68"/>
<comment type="caution">
    <text evidence="13">The sequence shown here is derived from an EMBL/GenBank/DDBJ whole genome shotgun (WGS) entry which is preliminary data.</text>
</comment>
<dbReference type="PANTHER" id="PTHR30182:SF1">
    <property type="entry name" value="L-SERINE DEHYDRATASE 1"/>
    <property type="match status" value="1"/>
</dbReference>
<reference evidence="13 14" key="1">
    <citation type="submission" date="2020-04" db="EMBL/GenBank/DDBJ databases">
        <authorList>
            <person name="Hitch T.C.A."/>
            <person name="Wylensek D."/>
            <person name="Clavel T."/>
        </authorList>
    </citation>
    <scope>NUCLEOTIDE SEQUENCE [LARGE SCALE GENOMIC DNA]</scope>
    <source>
        <strain evidence="13 14">Oil-RF-744-FAT-WT-6-1</strain>
    </source>
</reference>
<comment type="pathway">
    <text evidence="2">Carbohydrate biosynthesis; gluconeogenesis.</text>
</comment>
<evidence type="ECO:0000256" key="8">
    <source>
        <dbReference type="ARBA" id="ARBA00023014"/>
    </source>
</evidence>
<sequence length="295" mass="30516">MYEYEYKTLEELSHRAAQHDIRIADVVIRHEMETSEQTEKVVRQRMVSRLEVFRESIEAGLTDTGTSVSGLVGGDANKLSHSSGRLLGSLARKAEMYALAVSEANAKMFKIVACPTAGSCGIVPAVLMAVSEELGTSPDENVEALFTAAGIGAVVSRNASVAGAVGGCQAECGTAAAMAAAAAAQLAGGSDDAILQAMALCMKNTLGLACDPVAGLVEVPCVKRNACLAVMAVGAAEMALAGIRSVIPPDEVISAMAEIGRMMPVALKETSDGGLARTETGKAVARRLEQEMNEG</sequence>
<protein>
    <recommendedName>
        <fullName evidence="11">L-serine dehydratase</fullName>
        <ecNumber evidence="11">4.3.1.17</ecNumber>
    </recommendedName>
</protein>
<accession>A0A848BU68</accession>
<dbReference type="Pfam" id="PF03313">
    <property type="entry name" value="SDH_alpha"/>
    <property type="match status" value="1"/>
</dbReference>
<name>A0A848BU68_9FIRM</name>
<organism evidence="13 14">
    <name type="scientific">Megasphaera hexanoica</name>
    <dbReference type="NCBI Taxonomy" id="1675036"/>
    <lineage>
        <taxon>Bacteria</taxon>
        <taxon>Bacillati</taxon>
        <taxon>Bacillota</taxon>
        <taxon>Negativicutes</taxon>
        <taxon>Veillonellales</taxon>
        <taxon>Veillonellaceae</taxon>
        <taxon>Megasphaera</taxon>
    </lineage>
</organism>
<evidence type="ECO:0000256" key="9">
    <source>
        <dbReference type="ARBA" id="ARBA00023239"/>
    </source>
</evidence>
<evidence type="ECO:0000313" key="14">
    <source>
        <dbReference type="Proteomes" id="UP000591071"/>
    </source>
</evidence>
<evidence type="ECO:0000256" key="7">
    <source>
        <dbReference type="ARBA" id="ARBA00023004"/>
    </source>
</evidence>
<keyword evidence="9 11" id="KW-0456">Lyase</keyword>
<dbReference type="EMBL" id="JABAFG010000026">
    <property type="protein sequence ID" value="NME29252.1"/>
    <property type="molecule type" value="Genomic_DNA"/>
</dbReference>
<feature type="domain" description="Serine dehydratase-like alpha subunit" evidence="12">
    <location>
        <begin position="19"/>
        <end position="276"/>
    </location>
</feature>
<evidence type="ECO:0000256" key="10">
    <source>
        <dbReference type="ARBA" id="ARBA00049406"/>
    </source>
</evidence>
<evidence type="ECO:0000256" key="4">
    <source>
        <dbReference type="ARBA" id="ARBA00022432"/>
    </source>
</evidence>
<keyword evidence="8 11" id="KW-0411">Iron-sulfur</keyword>
<evidence type="ECO:0000256" key="2">
    <source>
        <dbReference type="ARBA" id="ARBA00004742"/>
    </source>
</evidence>
<keyword evidence="5 11" id="KW-0004">4Fe-4S</keyword>
<evidence type="ECO:0000256" key="6">
    <source>
        <dbReference type="ARBA" id="ARBA00022723"/>
    </source>
</evidence>
<dbReference type="PANTHER" id="PTHR30182">
    <property type="entry name" value="L-SERINE DEHYDRATASE"/>
    <property type="match status" value="1"/>
</dbReference>
<dbReference type="Proteomes" id="UP000591071">
    <property type="component" value="Unassembled WGS sequence"/>
</dbReference>
<dbReference type="InterPro" id="IPR005130">
    <property type="entry name" value="Ser_deHydtase-like_asu"/>
</dbReference>
<evidence type="ECO:0000259" key="12">
    <source>
        <dbReference type="Pfam" id="PF03313"/>
    </source>
</evidence>
<dbReference type="InterPro" id="IPR004642">
    <property type="entry name" value="Ser_deHydtase_asu"/>
</dbReference>
<dbReference type="InterPro" id="IPR051318">
    <property type="entry name" value="Fe-S_L-Ser"/>
</dbReference>
<evidence type="ECO:0000313" key="13">
    <source>
        <dbReference type="EMBL" id="NME29252.1"/>
    </source>
</evidence>
<keyword evidence="6 11" id="KW-0479">Metal-binding</keyword>
<keyword evidence="7 11" id="KW-0408">Iron</keyword>